<organism evidence="2 3">
    <name type="scientific">Triparma strigata</name>
    <dbReference type="NCBI Taxonomy" id="1606541"/>
    <lineage>
        <taxon>Eukaryota</taxon>
        <taxon>Sar</taxon>
        <taxon>Stramenopiles</taxon>
        <taxon>Ochrophyta</taxon>
        <taxon>Bolidophyceae</taxon>
        <taxon>Parmales</taxon>
        <taxon>Triparmaceae</taxon>
        <taxon>Triparma</taxon>
    </lineage>
</organism>
<gene>
    <name evidence="2" type="ORF">TrST_g7821</name>
</gene>
<dbReference type="OrthoDB" id="10635583at2759"/>
<keyword evidence="1" id="KW-1133">Transmembrane helix</keyword>
<evidence type="ECO:0000313" key="3">
    <source>
        <dbReference type="Proteomes" id="UP001165085"/>
    </source>
</evidence>
<feature type="transmembrane region" description="Helical" evidence="1">
    <location>
        <begin position="166"/>
        <end position="184"/>
    </location>
</feature>
<keyword evidence="1" id="KW-0812">Transmembrane</keyword>
<keyword evidence="1" id="KW-0472">Membrane</keyword>
<dbReference type="Proteomes" id="UP001165085">
    <property type="component" value="Unassembled WGS sequence"/>
</dbReference>
<comment type="caution">
    <text evidence="2">The sequence shown here is derived from an EMBL/GenBank/DDBJ whole genome shotgun (WGS) entry which is preliminary data.</text>
</comment>
<proteinExistence type="predicted"/>
<name>A0A9W7EHB2_9STRA</name>
<dbReference type="AlphaFoldDB" id="A0A9W7EHB2"/>
<accession>A0A9W7EHB2</accession>
<evidence type="ECO:0000313" key="2">
    <source>
        <dbReference type="EMBL" id="GMH77915.1"/>
    </source>
</evidence>
<protein>
    <submittedName>
        <fullName evidence="2">Uncharacterized protein</fullName>
    </submittedName>
</protein>
<dbReference type="EMBL" id="BRXY01000215">
    <property type="protein sequence ID" value="GMH77915.1"/>
    <property type="molecule type" value="Genomic_DNA"/>
</dbReference>
<evidence type="ECO:0000256" key="1">
    <source>
        <dbReference type="SAM" id="Phobius"/>
    </source>
</evidence>
<sequence length="306" mass="36140">MISYDWDTSPQNRRAASFNYGYIPNKALSRAICFLSMMAPSFAHVMLRTFSCALLAVMNTRWLLYFLAADMGLFFLYKMLRRDFFYFLNLTGIVRLSISILERFVIKLMGDFTMLIHLRGPCELGGFWFLLTILLSMMSCFVSSWLYSNYYDKDDKLSDETLQTVLSVLGAMWITSAVTFTLVINRSHLQTFYNLDTASDYCKKTFLNAREDQDDVKSYSLSIHQDMYRTWGDELVKPWTLENWSRWEEEKPAWFTDAWIESVPNTYIPYDWRVKYKKTKGRVDPQMRRRSSVQQVKMLMGDVEEK</sequence>
<feature type="transmembrane region" description="Helical" evidence="1">
    <location>
        <begin position="86"/>
        <end position="106"/>
    </location>
</feature>
<reference evidence="3" key="1">
    <citation type="journal article" date="2023" name="Commun. Biol.">
        <title>Genome analysis of Parmales, the sister group of diatoms, reveals the evolutionary specialization of diatoms from phago-mixotrophs to photoautotrophs.</title>
        <authorList>
            <person name="Ban H."/>
            <person name="Sato S."/>
            <person name="Yoshikawa S."/>
            <person name="Yamada K."/>
            <person name="Nakamura Y."/>
            <person name="Ichinomiya M."/>
            <person name="Sato N."/>
            <person name="Blanc-Mathieu R."/>
            <person name="Endo H."/>
            <person name="Kuwata A."/>
            <person name="Ogata H."/>
        </authorList>
    </citation>
    <scope>NUCLEOTIDE SEQUENCE [LARGE SCALE GENOMIC DNA]</scope>
    <source>
        <strain evidence="3">NIES 3701</strain>
    </source>
</reference>
<feature type="transmembrane region" description="Helical" evidence="1">
    <location>
        <begin position="127"/>
        <end position="146"/>
    </location>
</feature>
<keyword evidence="3" id="KW-1185">Reference proteome</keyword>